<accession>A0A1S0TEP1</accession>
<dbReference type="InParanoid" id="A0A1S0TEP1"/>
<dbReference type="KEGG" id="loa:LOAG_15918"/>
<evidence type="ECO:0000313" key="2">
    <source>
        <dbReference type="EMBL" id="EFO12615.2"/>
    </source>
</evidence>
<organism evidence="2">
    <name type="scientific">Loa loa</name>
    <name type="common">Eye worm</name>
    <name type="synonym">Filaria loa</name>
    <dbReference type="NCBI Taxonomy" id="7209"/>
    <lineage>
        <taxon>Eukaryota</taxon>
        <taxon>Metazoa</taxon>
        <taxon>Ecdysozoa</taxon>
        <taxon>Nematoda</taxon>
        <taxon>Chromadorea</taxon>
        <taxon>Rhabditida</taxon>
        <taxon>Spirurina</taxon>
        <taxon>Spiruromorpha</taxon>
        <taxon>Filarioidea</taxon>
        <taxon>Onchocercidae</taxon>
        <taxon>Loa</taxon>
    </lineage>
</organism>
<gene>
    <name evidence="2" type="ORF">LOAG_15918</name>
</gene>
<dbReference type="RefSeq" id="XP_003151454.2">
    <property type="nucleotide sequence ID" value="XM_003151406.2"/>
</dbReference>
<dbReference type="AlphaFoldDB" id="A0A1S0TEP1"/>
<reference evidence="2" key="1">
    <citation type="submission" date="2012-04" db="EMBL/GenBank/DDBJ databases">
        <title>The Genome Sequence of Loa loa.</title>
        <authorList>
            <consortium name="The Broad Institute Genome Sequencing Platform"/>
            <consortium name="Broad Institute Genome Sequencing Center for Infectious Disease"/>
            <person name="Nutman T.B."/>
            <person name="Fink D.L."/>
            <person name="Russ C."/>
            <person name="Young S."/>
            <person name="Zeng Q."/>
            <person name="Gargeya S."/>
            <person name="Alvarado L."/>
            <person name="Berlin A."/>
            <person name="Chapman S.B."/>
            <person name="Chen Z."/>
            <person name="Freedman E."/>
            <person name="Gellesch M."/>
            <person name="Goldberg J."/>
            <person name="Griggs A."/>
            <person name="Gujja S."/>
            <person name="Heilman E.R."/>
            <person name="Heiman D."/>
            <person name="Howarth C."/>
            <person name="Mehta T."/>
            <person name="Neiman D."/>
            <person name="Pearson M."/>
            <person name="Roberts A."/>
            <person name="Saif S."/>
            <person name="Shea T."/>
            <person name="Shenoy N."/>
            <person name="Sisk P."/>
            <person name="Stolte C."/>
            <person name="Sykes S."/>
            <person name="White J."/>
            <person name="Yandava C."/>
            <person name="Haas B."/>
            <person name="Henn M.R."/>
            <person name="Nusbaum C."/>
            <person name="Birren B."/>
        </authorList>
    </citation>
    <scope>NUCLEOTIDE SEQUENCE [LARGE SCALE GENOMIC DNA]</scope>
</reference>
<evidence type="ECO:0000256" key="1">
    <source>
        <dbReference type="ARBA" id="ARBA00022598"/>
    </source>
</evidence>
<protein>
    <submittedName>
        <fullName evidence="2">Acyl-CoA synthetase long-chain family member 6</fullName>
    </submittedName>
</protein>
<dbReference type="GO" id="GO:0004467">
    <property type="term" value="F:long-chain fatty acid-CoA ligase activity"/>
    <property type="evidence" value="ECO:0007669"/>
    <property type="project" value="TreeGrafter"/>
</dbReference>
<dbReference type="EMBL" id="JH715248">
    <property type="protein sequence ID" value="EFO12615.2"/>
    <property type="molecule type" value="Genomic_DNA"/>
</dbReference>
<dbReference type="PANTHER" id="PTHR43272">
    <property type="entry name" value="LONG-CHAIN-FATTY-ACID--COA LIGASE"/>
    <property type="match status" value="1"/>
</dbReference>
<keyword evidence="1" id="KW-0436">Ligase</keyword>
<dbReference type="Gene3D" id="3.40.50.12780">
    <property type="entry name" value="N-terminal domain of ligase-like"/>
    <property type="match status" value="1"/>
</dbReference>
<dbReference type="CTD" id="9953413"/>
<feature type="non-terminal residue" evidence="2">
    <location>
        <position position="1"/>
    </location>
</feature>
<dbReference type="PANTHER" id="PTHR43272:SF89">
    <property type="entry name" value="LONG-CHAIN-FATTY-ACID--COA LIGASE"/>
    <property type="match status" value="1"/>
</dbReference>
<dbReference type="GeneID" id="9953413"/>
<dbReference type="GO" id="GO:0005783">
    <property type="term" value="C:endoplasmic reticulum"/>
    <property type="evidence" value="ECO:0007669"/>
    <property type="project" value="TreeGrafter"/>
</dbReference>
<sequence>GWLHTGDIGMWLPNGSLRIIDRKNNLFKLAQADFVSPEQIENIYLQHPLVKQ</sequence>
<dbReference type="GO" id="GO:0016020">
    <property type="term" value="C:membrane"/>
    <property type="evidence" value="ECO:0007669"/>
    <property type="project" value="TreeGrafter"/>
</dbReference>
<name>A0A1S0TEP1_LOALO</name>
<dbReference type="InterPro" id="IPR042099">
    <property type="entry name" value="ANL_N_sf"/>
</dbReference>
<feature type="non-terminal residue" evidence="2">
    <location>
        <position position="52"/>
    </location>
</feature>
<dbReference type="SUPFAM" id="SSF56801">
    <property type="entry name" value="Acetyl-CoA synthetase-like"/>
    <property type="match status" value="1"/>
</dbReference>
<proteinExistence type="predicted"/>
<dbReference type="OrthoDB" id="1700726at2759"/>